<feature type="transmembrane region" description="Helical" evidence="1">
    <location>
        <begin position="50"/>
        <end position="71"/>
    </location>
</feature>
<protein>
    <submittedName>
        <fullName evidence="2">Uncharacterized protein</fullName>
    </submittedName>
</protein>
<keyword evidence="1" id="KW-0812">Transmembrane</keyword>
<evidence type="ECO:0000313" key="2">
    <source>
        <dbReference type="EMBL" id="KAG9239808.1"/>
    </source>
</evidence>
<evidence type="ECO:0000313" key="3">
    <source>
        <dbReference type="Proteomes" id="UP000887226"/>
    </source>
</evidence>
<gene>
    <name evidence="2" type="ORF">BJ878DRAFT_530879</name>
</gene>
<dbReference type="Proteomes" id="UP000887226">
    <property type="component" value="Unassembled WGS sequence"/>
</dbReference>
<dbReference type="InterPro" id="IPR022698">
    <property type="entry name" value="OrsD"/>
</dbReference>
<name>A0A9P7YVE7_9HELO</name>
<keyword evidence="1" id="KW-0472">Membrane</keyword>
<dbReference type="EMBL" id="MU254926">
    <property type="protein sequence ID" value="KAG9239808.1"/>
    <property type="molecule type" value="Genomic_DNA"/>
</dbReference>
<evidence type="ECO:0000256" key="1">
    <source>
        <dbReference type="SAM" id="Phobius"/>
    </source>
</evidence>
<keyword evidence="1" id="KW-1133">Transmembrane helix</keyword>
<comment type="caution">
    <text evidence="2">The sequence shown here is derived from an EMBL/GenBank/DDBJ whole genome shotgun (WGS) entry which is preliminary data.</text>
</comment>
<accession>A0A9P7YVE7</accession>
<organism evidence="2 3">
    <name type="scientific">Calycina marina</name>
    <dbReference type="NCBI Taxonomy" id="1763456"/>
    <lineage>
        <taxon>Eukaryota</taxon>
        <taxon>Fungi</taxon>
        <taxon>Dikarya</taxon>
        <taxon>Ascomycota</taxon>
        <taxon>Pezizomycotina</taxon>
        <taxon>Leotiomycetes</taxon>
        <taxon>Helotiales</taxon>
        <taxon>Pezizellaceae</taxon>
        <taxon>Calycina</taxon>
    </lineage>
</organism>
<proteinExistence type="predicted"/>
<reference evidence="2" key="1">
    <citation type="journal article" date="2021" name="IMA Fungus">
        <title>Genomic characterization of three marine fungi, including Emericellopsis atlantica sp. nov. with signatures of a generalist lifestyle and marine biomass degradation.</title>
        <authorList>
            <person name="Hagestad O.C."/>
            <person name="Hou L."/>
            <person name="Andersen J.H."/>
            <person name="Hansen E.H."/>
            <person name="Altermark B."/>
            <person name="Li C."/>
            <person name="Kuhnert E."/>
            <person name="Cox R.J."/>
            <person name="Crous P.W."/>
            <person name="Spatafora J.W."/>
            <person name="Lail K."/>
            <person name="Amirebrahimi M."/>
            <person name="Lipzen A."/>
            <person name="Pangilinan J."/>
            <person name="Andreopoulos W."/>
            <person name="Hayes R.D."/>
            <person name="Ng V."/>
            <person name="Grigoriev I.V."/>
            <person name="Jackson S.A."/>
            <person name="Sutton T.D.S."/>
            <person name="Dobson A.D.W."/>
            <person name="Rama T."/>
        </authorList>
    </citation>
    <scope>NUCLEOTIDE SEQUENCE</scope>
    <source>
        <strain evidence="2">TRa3180A</strain>
    </source>
</reference>
<sequence length="84" mass="9837">MYVYNSIHKIVICQACRSSILPGPERQERHLRVEPHRLPGDTLRTTVQLLSSYDLTLVIVINVVYGLFLYVENKDWSVPQKRRL</sequence>
<keyword evidence="3" id="KW-1185">Reference proteome</keyword>
<dbReference type="OrthoDB" id="5091156at2759"/>
<dbReference type="AlphaFoldDB" id="A0A9P7YVE7"/>
<dbReference type="Pfam" id="PF12013">
    <property type="entry name" value="OrsD"/>
    <property type="match status" value="1"/>
</dbReference>